<organism evidence="4 5">
    <name type="scientific">Desulfoluna butyratoxydans</name>
    <dbReference type="NCBI Taxonomy" id="231438"/>
    <lineage>
        <taxon>Bacteria</taxon>
        <taxon>Pseudomonadati</taxon>
        <taxon>Thermodesulfobacteriota</taxon>
        <taxon>Desulfobacteria</taxon>
        <taxon>Desulfobacterales</taxon>
        <taxon>Desulfolunaceae</taxon>
        <taxon>Desulfoluna</taxon>
    </lineage>
</organism>
<evidence type="ECO:0000313" key="4">
    <source>
        <dbReference type="EMBL" id="VFQ45597.1"/>
    </source>
</evidence>
<dbReference type="InterPro" id="IPR027385">
    <property type="entry name" value="Beta-barrel_OMP"/>
</dbReference>
<protein>
    <submittedName>
        <fullName evidence="4">Outer membrane protein beta-barrel</fullName>
    </submittedName>
</protein>
<keyword evidence="5" id="KW-1185">Reference proteome</keyword>
<reference evidence="4 5" key="1">
    <citation type="submission" date="2019-03" db="EMBL/GenBank/DDBJ databases">
        <authorList>
            <person name="Nijsse B."/>
        </authorList>
    </citation>
    <scope>NUCLEOTIDE SEQUENCE [LARGE SCALE GENOMIC DNA]</scope>
    <source>
        <strain evidence="4">Desulfoluna butyratoxydans MSL71</strain>
    </source>
</reference>
<gene>
    <name evidence="4" type="ORF">MSL71_32580</name>
</gene>
<accession>A0A4U8YQ85</accession>
<name>A0A4U8YQ85_9BACT</name>
<evidence type="ECO:0000256" key="1">
    <source>
        <dbReference type="ARBA" id="ARBA00022729"/>
    </source>
</evidence>
<sequence>MTRRVLLIAGLLALLIQPAFAEKGDTFMGVGGHFAGKNFEFDKSSGASFVAGHHIHNDWALLLETLFLDDFDISNPLTDDDVDVRQVAVMLRWYPVSSDRARAYLSAGLGYLDIHVSDDGTANHGKLSRSDACARGNMGIDWPLNDTLSLEVELAGTAGIDDLSLVSFHDWNMKLIYTF</sequence>
<keyword evidence="1 2" id="KW-0732">Signal</keyword>
<proteinExistence type="predicted"/>
<feature type="signal peptide" evidence="2">
    <location>
        <begin position="1"/>
        <end position="21"/>
    </location>
</feature>
<evidence type="ECO:0000256" key="2">
    <source>
        <dbReference type="SAM" id="SignalP"/>
    </source>
</evidence>
<feature type="chain" id="PRO_5020930862" evidence="2">
    <location>
        <begin position="22"/>
        <end position="179"/>
    </location>
</feature>
<dbReference type="EMBL" id="CAADHO010000006">
    <property type="protein sequence ID" value="VFQ45597.1"/>
    <property type="molecule type" value="Genomic_DNA"/>
</dbReference>
<feature type="domain" description="Outer membrane protein beta-barrel" evidence="3">
    <location>
        <begin position="8"/>
        <end position="179"/>
    </location>
</feature>
<dbReference type="Proteomes" id="UP000507962">
    <property type="component" value="Unassembled WGS sequence"/>
</dbReference>
<dbReference type="AlphaFoldDB" id="A0A4U8YQ85"/>
<dbReference type="InterPro" id="IPR011250">
    <property type="entry name" value="OMP/PagP_B-barrel"/>
</dbReference>
<dbReference type="Pfam" id="PF13505">
    <property type="entry name" value="OMP_b-brl"/>
    <property type="match status" value="1"/>
</dbReference>
<dbReference type="RefSeq" id="WP_180142367.1">
    <property type="nucleotide sequence ID" value="NZ_CAADHO010000006.1"/>
</dbReference>
<dbReference type="Gene3D" id="2.40.160.20">
    <property type="match status" value="1"/>
</dbReference>
<dbReference type="SUPFAM" id="SSF56925">
    <property type="entry name" value="OMPA-like"/>
    <property type="match status" value="1"/>
</dbReference>
<evidence type="ECO:0000259" key="3">
    <source>
        <dbReference type="Pfam" id="PF13505"/>
    </source>
</evidence>
<evidence type="ECO:0000313" key="5">
    <source>
        <dbReference type="Proteomes" id="UP000507962"/>
    </source>
</evidence>